<dbReference type="PANTHER" id="PTHR10584:SF166">
    <property type="entry name" value="RIBOKINASE"/>
    <property type="match status" value="1"/>
</dbReference>
<dbReference type="InterPro" id="IPR002173">
    <property type="entry name" value="Carboh/pur_kinase_PfkB_CS"/>
</dbReference>
<keyword evidence="7" id="KW-1185">Reference proteome</keyword>
<dbReference type="InterPro" id="IPR002139">
    <property type="entry name" value="Ribo/fructo_kinase"/>
</dbReference>
<dbReference type="InterPro" id="IPR011611">
    <property type="entry name" value="PfkB_dom"/>
</dbReference>
<protein>
    <recommendedName>
        <fullName evidence="5">Carbohydrate kinase PfkB domain-containing protein</fullName>
    </recommendedName>
</protein>
<dbReference type="GO" id="GO:0006796">
    <property type="term" value="P:phosphate-containing compound metabolic process"/>
    <property type="evidence" value="ECO:0007669"/>
    <property type="project" value="UniProtKB-ARBA"/>
</dbReference>
<dbReference type="PROSITE" id="PS00584">
    <property type="entry name" value="PFKB_KINASES_2"/>
    <property type="match status" value="1"/>
</dbReference>
<organism evidence="6 7">
    <name type="scientific">candidate division MSBL1 archaeon SCGC-AAA261D19</name>
    <dbReference type="NCBI Taxonomy" id="1698273"/>
    <lineage>
        <taxon>Archaea</taxon>
        <taxon>Methanobacteriati</taxon>
        <taxon>Methanobacteriota</taxon>
        <taxon>candidate division MSBL1</taxon>
    </lineage>
</organism>
<evidence type="ECO:0000256" key="2">
    <source>
        <dbReference type="ARBA" id="ARBA00022679"/>
    </source>
</evidence>
<feature type="domain" description="Carbohydrate kinase PfkB" evidence="5">
    <location>
        <begin position="5"/>
        <end position="296"/>
    </location>
</feature>
<dbReference type="Proteomes" id="UP000070400">
    <property type="component" value="Unassembled WGS sequence"/>
</dbReference>
<dbReference type="Pfam" id="PF00294">
    <property type="entry name" value="PfkB"/>
    <property type="match status" value="1"/>
</dbReference>
<dbReference type="SUPFAM" id="SSF53613">
    <property type="entry name" value="Ribokinase-like"/>
    <property type="match status" value="1"/>
</dbReference>
<dbReference type="GO" id="GO:0016301">
    <property type="term" value="F:kinase activity"/>
    <property type="evidence" value="ECO:0007669"/>
    <property type="project" value="UniProtKB-KW"/>
</dbReference>
<gene>
    <name evidence="6" type="ORF">AKJ43_00130</name>
</gene>
<comment type="similarity">
    <text evidence="1 4">Belongs to the carbohydrate kinase PfkB family.</text>
</comment>
<accession>A0A133V8V8</accession>
<dbReference type="PANTHER" id="PTHR10584">
    <property type="entry name" value="SUGAR KINASE"/>
    <property type="match status" value="1"/>
</dbReference>
<name>A0A133V8V8_9EURY</name>
<reference evidence="6 7" key="1">
    <citation type="journal article" date="2016" name="Sci. Rep.">
        <title>Metabolic traits of an uncultured archaeal lineage -MSBL1- from brine pools of the Red Sea.</title>
        <authorList>
            <person name="Mwirichia R."/>
            <person name="Alam I."/>
            <person name="Rashid M."/>
            <person name="Vinu M."/>
            <person name="Ba-Alawi W."/>
            <person name="Anthony Kamau A."/>
            <person name="Kamanda Ngugi D."/>
            <person name="Goker M."/>
            <person name="Klenk H.P."/>
            <person name="Bajic V."/>
            <person name="Stingl U."/>
        </authorList>
    </citation>
    <scope>NUCLEOTIDE SEQUENCE [LARGE SCALE GENOMIC DNA]</scope>
    <source>
        <strain evidence="6">SCGC-AAA261D19</strain>
    </source>
</reference>
<keyword evidence="3 4" id="KW-0418">Kinase</keyword>
<keyword evidence="2 4" id="KW-0808">Transferase</keyword>
<comment type="caution">
    <text evidence="6">The sequence shown here is derived from an EMBL/GenBank/DDBJ whole genome shotgun (WGS) entry which is preliminary data.</text>
</comment>
<evidence type="ECO:0000313" key="7">
    <source>
        <dbReference type="Proteomes" id="UP000070400"/>
    </source>
</evidence>
<evidence type="ECO:0000256" key="3">
    <source>
        <dbReference type="ARBA" id="ARBA00022777"/>
    </source>
</evidence>
<dbReference type="Gene3D" id="3.40.1190.20">
    <property type="match status" value="1"/>
</dbReference>
<evidence type="ECO:0000256" key="1">
    <source>
        <dbReference type="ARBA" id="ARBA00010688"/>
    </source>
</evidence>
<dbReference type="InterPro" id="IPR029056">
    <property type="entry name" value="Ribokinase-like"/>
</dbReference>
<evidence type="ECO:0000256" key="4">
    <source>
        <dbReference type="RuleBase" id="RU003704"/>
    </source>
</evidence>
<evidence type="ECO:0000259" key="5">
    <source>
        <dbReference type="Pfam" id="PF00294"/>
    </source>
</evidence>
<evidence type="ECO:0000313" key="6">
    <source>
        <dbReference type="EMBL" id="KXB02888.1"/>
    </source>
</evidence>
<sequence length="304" mass="33492">MDSSDVVGFGALNIDRLYRVNRIAREDEESFVTGFSESCGGSAANTIIGLAKLKLKTGYIGKLAEDRGGRLHLEEFEREGVDTRGVIIAKNGRSGAVTGFVDKNGERALYIDPGVNDTIKPEEIDLEYAKKAKFLHLTSFVGEKPFEAQKMLMMKLPDDVKVSFDPGILYARKGLNSLKPFIEKAFVVLPSERELKLLTNEDYENGAKILIKKGVNIVAVKLGERGCYVADRRGGHLVDPYHVRVVDTTGAGDAFSSGFLYGLVQEKDLNECGKMGNYVASRCIRKTGAREGLPTRSDLENNFR</sequence>
<dbReference type="PRINTS" id="PR00990">
    <property type="entry name" value="RIBOKINASE"/>
</dbReference>
<proteinExistence type="inferred from homology"/>
<dbReference type="CDD" id="cd01942">
    <property type="entry name" value="ribokinase_group_A"/>
    <property type="match status" value="1"/>
</dbReference>
<dbReference type="EMBL" id="LHXX01000001">
    <property type="protein sequence ID" value="KXB02888.1"/>
    <property type="molecule type" value="Genomic_DNA"/>
</dbReference>
<dbReference type="AlphaFoldDB" id="A0A133V8V8"/>